<gene>
    <name evidence="3" type="ORF">PoB_000758100</name>
</gene>
<dbReference type="Proteomes" id="UP000735302">
    <property type="component" value="Unassembled WGS sequence"/>
</dbReference>
<organism evidence="3 4">
    <name type="scientific">Plakobranchus ocellatus</name>
    <dbReference type="NCBI Taxonomy" id="259542"/>
    <lineage>
        <taxon>Eukaryota</taxon>
        <taxon>Metazoa</taxon>
        <taxon>Spiralia</taxon>
        <taxon>Lophotrochozoa</taxon>
        <taxon>Mollusca</taxon>
        <taxon>Gastropoda</taxon>
        <taxon>Heterobranchia</taxon>
        <taxon>Euthyneura</taxon>
        <taxon>Panpulmonata</taxon>
        <taxon>Sacoglossa</taxon>
        <taxon>Placobranchoidea</taxon>
        <taxon>Plakobranchidae</taxon>
        <taxon>Plakobranchus</taxon>
    </lineage>
</organism>
<keyword evidence="1" id="KW-0175">Coiled coil</keyword>
<sequence>MEKEGVLQALFYQRKEWQHTYKIYPEVVLVDATYKLNDLRMPLYLMLCVDGNGDNKVVAMWVVSSEEKSMKAMVTDYFTRQWYSLRHQWVEGLKNNAKHLMNNTNNRLESINQKIKDVVGRRLDLQQFFKELLTYFDSMSLEHDDRAAMILAKVPVDLHKDNPLADYLRHLTPYAFSAVKKQHELSRDISIPDHHLNHCL</sequence>
<dbReference type="PANTHER" id="PTHR31569">
    <property type="entry name" value="SWIM-TYPE DOMAIN-CONTAINING PROTEIN"/>
    <property type="match status" value="1"/>
</dbReference>
<comment type="caution">
    <text evidence="3">The sequence shown here is derived from an EMBL/GenBank/DDBJ whole genome shotgun (WGS) entry which is preliminary data.</text>
</comment>
<dbReference type="InterPro" id="IPR048324">
    <property type="entry name" value="ZSWIM1-3_RNaseH-like"/>
</dbReference>
<name>A0AAV3YD02_9GAST</name>
<keyword evidence="4" id="KW-1185">Reference proteome</keyword>
<proteinExistence type="predicted"/>
<reference evidence="3 4" key="1">
    <citation type="journal article" date="2021" name="Elife">
        <title>Chloroplast acquisition without the gene transfer in kleptoplastic sea slugs, Plakobranchus ocellatus.</title>
        <authorList>
            <person name="Maeda T."/>
            <person name="Takahashi S."/>
            <person name="Yoshida T."/>
            <person name="Shimamura S."/>
            <person name="Takaki Y."/>
            <person name="Nagai Y."/>
            <person name="Toyoda A."/>
            <person name="Suzuki Y."/>
            <person name="Arimoto A."/>
            <person name="Ishii H."/>
            <person name="Satoh N."/>
            <person name="Nishiyama T."/>
            <person name="Hasebe M."/>
            <person name="Maruyama T."/>
            <person name="Minagawa J."/>
            <person name="Obokata J."/>
            <person name="Shigenobu S."/>
        </authorList>
    </citation>
    <scope>NUCLEOTIDE SEQUENCE [LARGE SCALE GENOMIC DNA]</scope>
</reference>
<evidence type="ECO:0000313" key="4">
    <source>
        <dbReference type="Proteomes" id="UP000735302"/>
    </source>
</evidence>
<evidence type="ECO:0000313" key="3">
    <source>
        <dbReference type="EMBL" id="GFN81075.1"/>
    </source>
</evidence>
<protein>
    <submittedName>
        <fullName evidence="3">Zinc finger swim domain-containing protein 1</fullName>
    </submittedName>
</protein>
<feature type="domain" description="ZSWIM1/3 RNaseH-like" evidence="2">
    <location>
        <begin position="2"/>
        <end position="81"/>
    </location>
</feature>
<dbReference type="Pfam" id="PF21056">
    <property type="entry name" value="ZSWIM1-3_RNaseH-like"/>
    <property type="match status" value="1"/>
</dbReference>
<dbReference type="EMBL" id="BLXT01000876">
    <property type="protein sequence ID" value="GFN81075.1"/>
    <property type="molecule type" value="Genomic_DNA"/>
</dbReference>
<evidence type="ECO:0000256" key="1">
    <source>
        <dbReference type="SAM" id="Coils"/>
    </source>
</evidence>
<accession>A0AAV3YD02</accession>
<dbReference type="PANTHER" id="PTHR31569:SF4">
    <property type="entry name" value="SWIM-TYPE DOMAIN-CONTAINING PROTEIN"/>
    <property type="match status" value="1"/>
</dbReference>
<feature type="coiled-coil region" evidence="1">
    <location>
        <begin position="94"/>
        <end position="121"/>
    </location>
</feature>
<dbReference type="InterPro" id="IPR052579">
    <property type="entry name" value="Zinc_finger_SWIM"/>
</dbReference>
<dbReference type="AlphaFoldDB" id="A0AAV3YD02"/>
<evidence type="ECO:0000259" key="2">
    <source>
        <dbReference type="Pfam" id="PF21056"/>
    </source>
</evidence>